<evidence type="ECO:0000256" key="1">
    <source>
        <dbReference type="ARBA" id="ARBA00004418"/>
    </source>
</evidence>
<comment type="caution">
    <text evidence="7">The sequence shown here is derived from an EMBL/GenBank/DDBJ whole genome shotgun (WGS) entry which is preliminary data.</text>
</comment>
<dbReference type="Proteomes" id="UP001589836">
    <property type="component" value="Unassembled WGS sequence"/>
</dbReference>
<dbReference type="SUPFAM" id="SSF48230">
    <property type="entry name" value="Chondroitin AC/alginate lyase"/>
    <property type="match status" value="1"/>
</dbReference>
<evidence type="ECO:0000313" key="8">
    <source>
        <dbReference type="Proteomes" id="UP001589836"/>
    </source>
</evidence>
<dbReference type="Pfam" id="PF16889">
    <property type="entry name" value="Hepar_II_III_N"/>
    <property type="match status" value="1"/>
</dbReference>
<dbReference type="GO" id="GO:0016829">
    <property type="term" value="F:lyase activity"/>
    <property type="evidence" value="ECO:0007669"/>
    <property type="project" value="UniProtKB-KW"/>
</dbReference>
<proteinExistence type="predicted"/>
<evidence type="ECO:0000259" key="5">
    <source>
        <dbReference type="Pfam" id="PF07940"/>
    </source>
</evidence>
<keyword evidence="4 7" id="KW-0456">Lyase</keyword>
<organism evidence="7 8">
    <name type="scientific">Pontibacillus salicampi</name>
    <dbReference type="NCBI Taxonomy" id="1449801"/>
    <lineage>
        <taxon>Bacteria</taxon>
        <taxon>Bacillati</taxon>
        <taxon>Bacillota</taxon>
        <taxon>Bacilli</taxon>
        <taxon>Bacillales</taxon>
        <taxon>Bacillaceae</taxon>
        <taxon>Pontibacillus</taxon>
    </lineage>
</organism>
<dbReference type="InterPro" id="IPR031680">
    <property type="entry name" value="Hepar_II_III_N"/>
</dbReference>
<keyword evidence="2" id="KW-0732">Signal</keyword>
<gene>
    <name evidence="7" type="ORF">ACFFGV_14970</name>
</gene>
<dbReference type="InterPro" id="IPR012480">
    <property type="entry name" value="Hepar_II_III_C"/>
</dbReference>
<comment type="subcellular location">
    <subcellularLocation>
        <location evidence="1">Periplasm</location>
    </subcellularLocation>
</comment>
<evidence type="ECO:0000259" key="6">
    <source>
        <dbReference type="Pfam" id="PF16889"/>
    </source>
</evidence>
<sequence length="674" mass="78665">MNIGVKSPTFFYTNSSKQSIRHLCKVHWEEEMREVIYRADLATDQTFIFTHRWDMERCETPVSFPDKVDWTYQYQNDFEWTVNLNRGRFMAELGQAYWLTDKEKYAEAFIKLMKDWMEQNPLTEQEIHDSEARHYNVKDTWRKLDSGIRITNWIKGYYCVRESVRWGKEEESLFQKALSLHGMYLHIAYLPHDKQSNWGFLETNGLFQIGLLFPNLSNSSTWLQTAINRLEKMCSLQVFNDGMHNEQSPMYHHEVLHCLFEPVALARKNEITLPESLTSSLDKLLSASLGMIKPNGRQPMLSDSDDTNIRDVLTRGAVLLERGDLKHQGYTTLDFEGIWYFGEQGFTAYNHIKASEPSYQSLYYEQSGYAIMRNSWDSDGHYLLFDGGHMDIVRAHGHDDFLHVDLHALGADFLIDTGRFTYKENEERRYFKESINHNTISVDNQTISTYVDSWTWQDVAKPVHSYWKSTNSFDYVEGSHNGYHRLDDPVDISRKILYRKPHYWVIVDTCKSKDAHDFHQHFHFSEDNLVTVHDEGHIQARASNGACLDMVSVTNNKWSTETCWVSRHYNEKNPSTKVVSHTRGSGLTTFITFFFPGGMDKDWTIKDVDVFDTRNNLFSKDDVTALQVDTPEGKDTLLFSHHGPNSFQMGGYQLTGEVLFIKDFEELTEFIIKV</sequence>
<dbReference type="PANTHER" id="PTHR39210:SF1">
    <property type="entry name" value="HEPARIN-SULFATE LYASE"/>
    <property type="match status" value="1"/>
</dbReference>
<dbReference type="Gene3D" id="2.70.98.70">
    <property type="match status" value="1"/>
</dbReference>
<evidence type="ECO:0000313" key="7">
    <source>
        <dbReference type="EMBL" id="MFC0524879.1"/>
    </source>
</evidence>
<keyword evidence="3" id="KW-0574">Periplasm</keyword>
<evidence type="ECO:0000256" key="4">
    <source>
        <dbReference type="ARBA" id="ARBA00023239"/>
    </source>
</evidence>
<feature type="domain" description="Heparin-sulfate lyase N-terminal" evidence="6">
    <location>
        <begin position="41"/>
        <end position="309"/>
    </location>
</feature>
<evidence type="ECO:0000256" key="2">
    <source>
        <dbReference type="ARBA" id="ARBA00022729"/>
    </source>
</evidence>
<keyword evidence="8" id="KW-1185">Reference proteome</keyword>
<dbReference type="Gene3D" id="1.50.10.100">
    <property type="entry name" value="Chondroitin AC/alginate lyase"/>
    <property type="match status" value="1"/>
</dbReference>
<reference evidence="7 8" key="1">
    <citation type="submission" date="2024-09" db="EMBL/GenBank/DDBJ databases">
        <authorList>
            <person name="Sun Q."/>
            <person name="Mori K."/>
        </authorList>
    </citation>
    <scope>NUCLEOTIDE SEQUENCE [LARGE SCALE GENOMIC DNA]</scope>
    <source>
        <strain evidence="7 8">NCAIM B.02529</strain>
    </source>
</reference>
<feature type="domain" description="Heparinase II/III-like C-terminal" evidence="5">
    <location>
        <begin position="361"/>
        <end position="584"/>
    </location>
</feature>
<dbReference type="RefSeq" id="WP_377349392.1">
    <property type="nucleotide sequence ID" value="NZ_JBHLTP010000012.1"/>
</dbReference>
<evidence type="ECO:0000256" key="3">
    <source>
        <dbReference type="ARBA" id="ARBA00022764"/>
    </source>
</evidence>
<dbReference type="EMBL" id="JBHLTP010000012">
    <property type="protein sequence ID" value="MFC0524879.1"/>
    <property type="molecule type" value="Genomic_DNA"/>
</dbReference>
<name>A0ABV6LRH5_9BACI</name>
<dbReference type="Pfam" id="PF07940">
    <property type="entry name" value="Hepar_II_III_C"/>
    <property type="match status" value="1"/>
</dbReference>
<dbReference type="InterPro" id="IPR008929">
    <property type="entry name" value="Chondroitin_lyas"/>
</dbReference>
<protein>
    <submittedName>
        <fullName evidence="7">Alginate lyase family protein</fullName>
    </submittedName>
</protein>
<dbReference type="PANTHER" id="PTHR39210">
    <property type="entry name" value="HEPARIN-SULFATE LYASE"/>
    <property type="match status" value="1"/>
</dbReference>
<accession>A0ABV6LRH5</accession>